<organism evidence="9 10">
    <name type="scientific">Legionella oakridgensis</name>
    <dbReference type="NCBI Taxonomy" id="29423"/>
    <lineage>
        <taxon>Bacteria</taxon>
        <taxon>Pseudomonadati</taxon>
        <taxon>Pseudomonadota</taxon>
        <taxon>Gammaproteobacteria</taxon>
        <taxon>Legionellales</taxon>
        <taxon>Legionellaceae</taxon>
        <taxon>Legionella</taxon>
    </lineage>
</organism>
<proteinExistence type="inferred from homology"/>
<evidence type="ECO:0000313" key="10">
    <source>
        <dbReference type="Proteomes" id="UP000054858"/>
    </source>
</evidence>
<dbReference type="GO" id="GO:0003955">
    <property type="term" value="F:NAD(P)H dehydrogenase (quinone) activity"/>
    <property type="evidence" value="ECO:0007669"/>
    <property type="project" value="TreeGrafter"/>
</dbReference>
<sequence>MDRHVDIAIIGAGTAGLSAFKEAAKYNENILIIDPGPLGSTCARVGCMPSKALIQIANHFYNRQHFSTQGIHGSEKLTVNIPDVLAHVRKVRDDFTQGVIDYTRSLGKRFIHQEARFIAPNTLQAGNEKITAKAIIIATGSYSTIPPEWQTFKEKILTSETIFEQDTLGKYIAVLGGGSIGLEFGQALARLGVNISLHHSKDFIGGLTDPKVNAAAVAALRKEFPIYLHEKASLICNDNQLFVQGNKKRAVDQIIAAVGRAPNIDLFGLKELDIPFTEHGIPEYDETTMQVHNLPIYLAGDVSQFRPLLHEAADEGRIAAYNAVHTSKCFQRRIPIRIVFTEPTIAMVGKTFEELNQSAAAFVIGEVDYAHQGRAKIQGNNHGVLRVYGAKDNGKLLGAELIAPEGEHLAHLLAWAIHKQLTVFDVLQMPFYHPVIEEGMRTALRQLGKQVEAKSKAFDLAMCDSEAIHSLS</sequence>
<evidence type="ECO:0000256" key="6">
    <source>
        <dbReference type="PIRSR" id="PIRSR000350-4"/>
    </source>
</evidence>
<dbReference type="SUPFAM" id="SSF55424">
    <property type="entry name" value="FAD/NAD-linked reductases, dimerisation (C-terminal) domain"/>
    <property type="match status" value="1"/>
</dbReference>
<feature type="binding site" evidence="5">
    <location>
        <position position="259"/>
    </location>
    <ligand>
        <name>NAD(+)</name>
        <dbReference type="ChEBI" id="CHEBI:57540"/>
    </ligand>
</feature>
<feature type="binding site" evidence="5">
    <location>
        <begin position="139"/>
        <end position="141"/>
    </location>
    <ligand>
        <name>FAD</name>
        <dbReference type="ChEBI" id="CHEBI:57692"/>
    </ligand>
</feature>
<dbReference type="InterPro" id="IPR004099">
    <property type="entry name" value="Pyr_nucl-diS_OxRdtase_dimer"/>
</dbReference>
<dbReference type="PANTHER" id="PTHR43014">
    <property type="entry name" value="MERCURIC REDUCTASE"/>
    <property type="match status" value="1"/>
</dbReference>
<comment type="similarity">
    <text evidence="1">Belongs to the class-I pyridine nucleotide-disulfide oxidoreductase family.</text>
</comment>
<dbReference type="InterPro" id="IPR001100">
    <property type="entry name" value="Pyr_nuc-diS_OxRdtase"/>
</dbReference>
<dbReference type="Pfam" id="PF07992">
    <property type="entry name" value="Pyr_redox_2"/>
    <property type="match status" value="1"/>
</dbReference>
<feature type="binding site" evidence="5">
    <location>
        <position position="301"/>
    </location>
    <ligand>
        <name>FAD</name>
        <dbReference type="ChEBI" id="CHEBI:57692"/>
    </ligand>
</feature>
<evidence type="ECO:0000256" key="4">
    <source>
        <dbReference type="PIRSR" id="PIRSR000350-2"/>
    </source>
</evidence>
<accession>A0A0W0XIZ6</accession>
<feature type="binding site" evidence="5">
    <location>
        <position position="51"/>
    </location>
    <ligand>
        <name>FAD</name>
        <dbReference type="ChEBI" id="CHEBI:57692"/>
    </ligand>
</feature>
<dbReference type="PATRIC" id="fig|29423.5.peg.70"/>
<dbReference type="InterPro" id="IPR023753">
    <property type="entry name" value="FAD/NAD-binding_dom"/>
</dbReference>
<dbReference type="PANTHER" id="PTHR43014:SF4">
    <property type="entry name" value="PYRIDINE NUCLEOTIDE-DISULFIDE OXIDOREDUCTASE RCLA-RELATED"/>
    <property type="match status" value="1"/>
</dbReference>
<feature type="active site" description="Proton acceptor" evidence="4">
    <location>
        <position position="433"/>
    </location>
</feature>
<protein>
    <submittedName>
        <fullName evidence="9">Mercuric reductase</fullName>
    </submittedName>
</protein>
<evidence type="ECO:0000256" key="1">
    <source>
        <dbReference type="ARBA" id="ARBA00007532"/>
    </source>
</evidence>
<feature type="domain" description="FAD/NAD(P)-binding" evidence="8">
    <location>
        <begin position="6"/>
        <end position="315"/>
    </location>
</feature>
<comment type="caution">
    <text evidence="9">The sequence shown here is derived from an EMBL/GenBank/DDBJ whole genome shotgun (WGS) entry which is preliminary data.</text>
</comment>
<feature type="domain" description="Pyridine nucleotide-disulphide oxidoreductase dimerisation" evidence="7">
    <location>
        <begin position="337"/>
        <end position="443"/>
    </location>
</feature>
<comment type="cofactor">
    <cofactor evidence="5">
        <name>FAD</name>
        <dbReference type="ChEBI" id="CHEBI:57692"/>
    </cofactor>
    <text evidence="5">Binds 1 FAD per subunit.</text>
</comment>
<dbReference type="PIRSF" id="PIRSF000350">
    <property type="entry name" value="Mercury_reductase_MerA"/>
    <property type="match status" value="1"/>
</dbReference>
<evidence type="ECO:0000259" key="8">
    <source>
        <dbReference type="Pfam" id="PF07992"/>
    </source>
</evidence>
<dbReference type="Gene3D" id="3.30.390.30">
    <property type="match status" value="1"/>
</dbReference>
<name>A0A0W0XIZ6_9GAMM</name>
<reference evidence="9 10" key="1">
    <citation type="submission" date="2015-11" db="EMBL/GenBank/DDBJ databases">
        <title>Genomic analysis of 38 Legionella species identifies large and diverse effector repertoires.</title>
        <authorList>
            <person name="Burstein D."/>
            <person name="Amaro F."/>
            <person name="Zusman T."/>
            <person name="Lifshitz Z."/>
            <person name="Cohen O."/>
            <person name="Gilbert J.A."/>
            <person name="Pupko T."/>
            <person name="Shuman H.A."/>
            <person name="Segal G."/>
        </authorList>
    </citation>
    <scope>NUCLEOTIDE SEQUENCE [LARGE SCALE GENOMIC DNA]</scope>
    <source>
        <strain evidence="9 10">Oak Ridge-10</strain>
    </source>
</reference>
<dbReference type="NCBIfam" id="NF004939">
    <property type="entry name" value="PRK06292.1-1"/>
    <property type="match status" value="1"/>
</dbReference>
<keyword evidence="5" id="KW-0520">NAD</keyword>
<dbReference type="EMBL" id="LNYP01000002">
    <property type="protein sequence ID" value="KTD44554.1"/>
    <property type="molecule type" value="Genomic_DNA"/>
</dbReference>
<feature type="disulfide bond" description="Redox-active" evidence="6">
    <location>
        <begin position="42"/>
        <end position="47"/>
    </location>
</feature>
<dbReference type="GO" id="GO:0050660">
    <property type="term" value="F:flavin adenine dinucleotide binding"/>
    <property type="evidence" value="ECO:0007669"/>
    <property type="project" value="TreeGrafter"/>
</dbReference>
<keyword evidence="5" id="KW-0547">Nucleotide-binding</keyword>
<evidence type="ECO:0000313" key="9">
    <source>
        <dbReference type="EMBL" id="KTD44554.1"/>
    </source>
</evidence>
<dbReference type="PRINTS" id="PR00411">
    <property type="entry name" value="PNDRDTASEI"/>
</dbReference>
<evidence type="ECO:0000256" key="3">
    <source>
        <dbReference type="ARBA" id="ARBA00022827"/>
    </source>
</evidence>
<dbReference type="AlphaFoldDB" id="A0A0W0XIZ6"/>
<evidence type="ECO:0000256" key="2">
    <source>
        <dbReference type="ARBA" id="ARBA00022630"/>
    </source>
</evidence>
<feature type="binding site" evidence="5">
    <location>
        <begin position="176"/>
        <end position="183"/>
    </location>
    <ligand>
        <name>NAD(+)</name>
        <dbReference type="ChEBI" id="CHEBI:57540"/>
    </ligand>
</feature>
<dbReference type="SUPFAM" id="SSF51905">
    <property type="entry name" value="FAD/NAD(P)-binding domain"/>
    <property type="match status" value="2"/>
</dbReference>
<dbReference type="Pfam" id="PF02852">
    <property type="entry name" value="Pyr_redox_dim"/>
    <property type="match status" value="1"/>
</dbReference>
<keyword evidence="3 5" id="KW-0274">FAD</keyword>
<keyword evidence="2" id="KW-0285">Flavoprotein</keyword>
<evidence type="ECO:0000256" key="5">
    <source>
        <dbReference type="PIRSR" id="PIRSR000350-3"/>
    </source>
</evidence>
<dbReference type="InterPro" id="IPR036188">
    <property type="entry name" value="FAD/NAD-bd_sf"/>
</dbReference>
<gene>
    <name evidence="9" type="ORF">Loak_0065</name>
</gene>
<evidence type="ECO:0000259" key="7">
    <source>
        <dbReference type="Pfam" id="PF02852"/>
    </source>
</evidence>
<dbReference type="Proteomes" id="UP000054858">
    <property type="component" value="Unassembled WGS sequence"/>
</dbReference>
<dbReference type="PRINTS" id="PR00368">
    <property type="entry name" value="FADPNR"/>
</dbReference>
<dbReference type="InterPro" id="IPR016156">
    <property type="entry name" value="FAD/NAD-linked_Rdtase_dimer_sf"/>
</dbReference>
<dbReference type="RefSeq" id="WP_025386420.1">
    <property type="nucleotide sequence ID" value="NZ_LCUA01000010.1"/>
</dbReference>
<dbReference type="Gene3D" id="3.50.50.60">
    <property type="entry name" value="FAD/NAD(P)-binding domain"/>
    <property type="match status" value="2"/>
</dbReference>